<reference evidence="10" key="1">
    <citation type="submission" date="2017-03" db="EMBL/GenBank/DDBJ databases">
        <title>Genomes of endolithic fungi from Antarctica.</title>
        <authorList>
            <person name="Coleine C."/>
            <person name="Masonjones S."/>
            <person name="Stajich J.E."/>
        </authorList>
    </citation>
    <scope>NUCLEOTIDE SEQUENCE [LARGE SCALE GENOMIC DNA]</scope>
    <source>
        <strain evidence="10">CCFEE 5527</strain>
    </source>
</reference>
<gene>
    <name evidence="9" type="ORF">B0A48_02919</name>
</gene>
<evidence type="ECO:0000256" key="1">
    <source>
        <dbReference type="ARBA" id="ARBA00004141"/>
    </source>
</evidence>
<dbReference type="PANTHER" id="PTHR33048:SF47">
    <property type="entry name" value="INTEGRAL MEMBRANE PROTEIN-RELATED"/>
    <property type="match status" value="1"/>
</dbReference>
<evidence type="ECO:0000256" key="4">
    <source>
        <dbReference type="ARBA" id="ARBA00023136"/>
    </source>
</evidence>
<protein>
    <recommendedName>
        <fullName evidence="8">Rhodopsin domain-containing protein</fullName>
    </recommendedName>
</protein>
<evidence type="ECO:0000313" key="9">
    <source>
        <dbReference type="EMBL" id="OQO12278.1"/>
    </source>
</evidence>
<feature type="domain" description="Rhodopsin" evidence="8">
    <location>
        <begin position="29"/>
        <end position="268"/>
    </location>
</feature>
<dbReference type="OrthoDB" id="5378633at2759"/>
<evidence type="ECO:0000256" key="2">
    <source>
        <dbReference type="ARBA" id="ARBA00022692"/>
    </source>
</evidence>
<evidence type="ECO:0000256" key="5">
    <source>
        <dbReference type="ARBA" id="ARBA00038359"/>
    </source>
</evidence>
<feature type="region of interest" description="Disordered" evidence="6">
    <location>
        <begin position="311"/>
        <end position="342"/>
    </location>
</feature>
<feature type="transmembrane region" description="Helical" evidence="7">
    <location>
        <begin position="128"/>
        <end position="148"/>
    </location>
</feature>
<keyword evidence="3 7" id="KW-1133">Transmembrane helix</keyword>
<feature type="transmembrane region" description="Helical" evidence="7">
    <location>
        <begin position="90"/>
        <end position="107"/>
    </location>
</feature>
<dbReference type="InterPro" id="IPR049326">
    <property type="entry name" value="Rhodopsin_dom_fungi"/>
</dbReference>
<feature type="transmembrane region" description="Helical" evidence="7">
    <location>
        <begin position="168"/>
        <end position="189"/>
    </location>
</feature>
<feature type="transmembrane region" description="Helical" evidence="7">
    <location>
        <begin position="12"/>
        <end position="33"/>
    </location>
</feature>
<accession>A0A1V8TM25</accession>
<evidence type="ECO:0000256" key="6">
    <source>
        <dbReference type="SAM" id="MobiDB-lite"/>
    </source>
</evidence>
<dbReference type="STRING" id="1507870.A0A1V8TM25"/>
<comment type="similarity">
    <text evidence="5">Belongs to the SAT4 family.</text>
</comment>
<dbReference type="Proteomes" id="UP000192596">
    <property type="component" value="Unassembled WGS sequence"/>
</dbReference>
<evidence type="ECO:0000259" key="8">
    <source>
        <dbReference type="Pfam" id="PF20684"/>
    </source>
</evidence>
<proteinExistence type="inferred from homology"/>
<dbReference type="EMBL" id="NAJO01000005">
    <property type="protein sequence ID" value="OQO12278.1"/>
    <property type="molecule type" value="Genomic_DNA"/>
</dbReference>
<keyword evidence="4 7" id="KW-0472">Membrane</keyword>
<name>A0A1V8TM25_9PEZI</name>
<evidence type="ECO:0000256" key="3">
    <source>
        <dbReference type="ARBA" id="ARBA00022989"/>
    </source>
</evidence>
<evidence type="ECO:0000256" key="7">
    <source>
        <dbReference type="SAM" id="Phobius"/>
    </source>
</evidence>
<sequence length="384" mass="42909">MSTQDDVNTGGIIAATILALSFAIIAVILRYIARRYQLMATYAEDWFIYLALVCKIGIDIGGIVLLQNGLGRYINTLTRQQLVNFAKTQYAGSFLYPACITFVKLSILSQYRRVFASHSAAFKWQINILMAVVVAWGVAIVITAMLLCQPIAKLWNPSLPGTCINLSQFYYGIQIPNILTDLLIIIVPIKEVLTLDLTRKLKIGAITMFLLGTITLCFDIVRLVAMLQLQNHLMDATYHLTEAAIWTTVEPSVAIVAVCIPSVRSLTRARRNPTSTHPWNTDRSDATTASVQEYIKPELLQREGMEMVGLEDASTEGRSGKGKRADVESRAGLMGRPDGVRGTLNVVAQEEREERPAQWPRISLLLDSERPFRRFAEFGDRQRN</sequence>
<keyword evidence="2 7" id="KW-0812">Transmembrane</keyword>
<dbReference type="InterPro" id="IPR052337">
    <property type="entry name" value="SAT4-like"/>
</dbReference>
<feature type="transmembrane region" description="Helical" evidence="7">
    <location>
        <begin position="243"/>
        <end position="263"/>
    </location>
</feature>
<comment type="caution">
    <text evidence="9">The sequence shown here is derived from an EMBL/GenBank/DDBJ whole genome shotgun (WGS) entry which is preliminary data.</text>
</comment>
<dbReference type="InParanoid" id="A0A1V8TM25"/>
<dbReference type="GO" id="GO:0016020">
    <property type="term" value="C:membrane"/>
    <property type="evidence" value="ECO:0007669"/>
    <property type="project" value="UniProtKB-SubCell"/>
</dbReference>
<feature type="transmembrane region" description="Helical" evidence="7">
    <location>
        <begin position="45"/>
        <end position="70"/>
    </location>
</feature>
<feature type="transmembrane region" description="Helical" evidence="7">
    <location>
        <begin position="201"/>
        <end position="223"/>
    </location>
</feature>
<keyword evidence="10" id="KW-1185">Reference proteome</keyword>
<evidence type="ECO:0000313" key="10">
    <source>
        <dbReference type="Proteomes" id="UP000192596"/>
    </source>
</evidence>
<organism evidence="9 10">
    <name type="scientific">Cryoendolithus antarcticus</name>
    <dbReference type="NCBI Taxonomy" id="1507870"/>
    <lineage>
        <taxon>Eukaryota</taxon>
        <taxon>Fungi</taxon>
        <taxon>Dikarya</taxon>
        <taxon>Ascomycota</taxon>
        <taxon>Pezizomycotina</taxon>
        <taxon>Dothideomycetes</taxon>
        <taxon>Dothideomycetidae</taxon>
        <taxon>Cladosporiales</taxon>
        <taxon>Cladosporiaceae</taxon>
        <taxon>Cryoendolithus</taxon>
    </lineage>
</organism>
<dbReference type="PANTHER" id="PTHR33048">
    <property type="entry name" value="PTH11-LIKE INTEGRAL MEMBRANE PROTEIN (AFU_ORTHOLOGUE AFUA_5G11245)"/>
    <property type="match status" value="1"/>
</dbReference>
<dbReference type="AlphaFoldDB" id="A0A1V8TM25"/>
<dbReference type="Pfam" id="PF20684">
    <property type="entry name" value="Fung_rhodopsin"/>
    <property type="match status" value="1"/>
</dbReference>
<comment type="subcellular location">
    <subcellularLocation>
        <location evidence="1">Membrane</location>
        <topology evidence="1">Multi-pass membrane protein</topology>
    </subcellularLocation>
</comment>